<name>A0A182J8S1_ANOAO</name>
<dbReference type="VEuPathDB" id="VectorBase:AATE013531"/>
<protein>
    <submittedName>
        <fullName evidence="1">Uncharacterized protein</fullName>
    </submittedName>
</protein>
<dbReference type="GO" id="GO:0022008">
    <property type="term" value="P:neurogenesis"/>
    <property type="evidence" value="ECO:0007669"/>
    <property type="project" value="InterPro"/>
</dbReference>
<sequence length="189" mass="20579">MLACHAGGPGSIPGRCRYDNVNSCLTVLRQHQVGGLESVTPNDICSGRLKAVLSLFFALNVGVCEETDRRDDGASRPNGTSTSTIGYILLGDFQYALAVRSRNAILFHALAPPPCGLLVRTCEEFGAARHRSGNCRMQSTAQECPKSVSCRRQRQPSVMLLWLKIMLPVGQIEPVTSRSGSWISQFLEV</sequence>
<proteinExistence type="predicted"/>
<dbReference type="InterPro" id="IPR039041">
    <property type="entry name" value="Nav/unc-53"/>
</dbReference>
<evidence type="ECO:0000313" key="1">
    <source>
        <dbReference type="EnsemblMetazoa" id="AATE013531-PA.1"/>
    </source>
</evidence>
<reference evidence="1" key="1">
    <citation type="submission" date="2022-08" db="UniProtKB">
        <authorList>
            <consortium name="EnsemblMetazoa"/>
        </authorList>
    </citation>
    <scope>IDENTIFICATION</scope>
    <source>
        <strain evidence="1">EBRO</strain>
    </source>
</reference>
<dbReference type="PANTHER" id="PTHR12784">
    <property type="entry name" value="STEERIN"/>
    <property type="match status" value="1"/>
</dbReference>
<accession>A0A182J8S1</accession>
<dbReference type="PANTHER" id="PTHR12784:SF28">
    <property type="entry name" value="PROTEIN SICKIE"/>
    <property type="match status" value="1"/>
</dbReference>
<organism evidence="1">
    <name type="scientific">Anopheles atroparvus</name>
    <name type="common">European mosquito</name>
    <dbReference type="NCBI Taxonomy" id="41427"/>
    <lineage>
        <taxon>Eukaryota</taxon>
        <taxon>Metazoa</taxon>
        <taxon>Ecdysozoa</taxon>
        <taxon>Arthropoda</taxon>
        <taxon>Hexapoda</taxon>
        <taxon>Insecta</taxon>
        <taxon>Pterygota</taxon>
        <taxon>Neoptera</taxon>
        <taxon>Endopterygota</taxon>
        <taxon>Diptera</taxon>
        <taxon>Nematocera</taxon>
        <taxon>Culicoidea</taxon>
        <taxon>Culicidae</taxon>
        <taxon>Anophelinae</taxon>
        <taxon>Anopheles</taxon>
    </lineage>
</organism>
<dbReference type="EnsemblMetazoa" id="AATE013531-RA">
    <property type="protein sequence ID" value="AATE013531-PA.1"/>
    <property type="gene ID" value="AATE013531"/>
</dbReference>
<dbReference type="AlphaFoldDB" id="A0A182J8S1"/>